<proteinExistence type="inferred from homology"/>
<dbReference type="Gene3D" id="3.40.50.11820">
    <property type="match status" value="1"/>
</dbReference>
<evidence type="ECO:0000256" key="1">
    <source>
        <dbReference type="ARBA" id="ARBA00004202"/>
    </source>
</evidence>
<comment type="subcellular location">
    <subcellularLocation>
        <location evidence="1">Cell membrane</location>
        <topology evidence="1">Peripheral membrane protein</topology>
    </subcellularLocation>
</comment>
<name>A0A0B5SDD7_BACMY</name>
<keyword evidence="3" id="KW-1003">Cell membrane</keyword>
<dbReference type="InterPro" id="IPR051612">
    <property type="entry name" value="Teichoic_Acid_Biosynth"/>
</dbReference>
<evidence type="ECO:0000313" key="8">
    <source>
        <dbReference type="Proteomes" id="UP000175706"/>
    </source>
</evidence>
<evidence type="ECO:0000256" key="3">
    <source>
        <dbReference type="ARBA" id="ARBA00022475"/>
    </source>
</evidence>
<dbReference type="PANTHER" id="PTHR37316:SF1">
    <property type="entry name" value="TEICHOIC ACID GLYCEROL-PHOSPHATE PRIMASE"/>
    <property type="match status" value="1"/>
</dbReference>
<dbReference type="GO" id="GO:0047355">
    <property type="term" value="F:CDP-glycerol glycerophosphotransferase activity"/>
    <property type="evidence" value="ECO:0007669"/>
    <property type="project" value="InterPro"/>
</dbReference>
<dbReference type="PANTHER" id="PTHR37316">
    <property type="entry name" value="TEICHOIC ACID GLYCEROL-PHOSPHATE PRIMASE"/>
    <property type="match status" value="1"/>
</dbReference>
<dbReference type="PATRIC" id="fig|86662.25.peg.5444"/>
<comment type="similarity">
    <text evidence="2">Belongs to the CDP-glycerol glycerophosphotransferase family.</text>
</comment>
<dbReference type="EMBL" id="LXLT01000067">
    <property type="protein sequence ID" value="OFD72038.1"/>
    <property type="molecule type" value="Genomic_DNA"/>
</dbReference>
<dbReference type="InterPro" id="IPR043149">
    <property type="entry name" value="TagF_N"/>
</dbReference>
<accession>A0A1E8B0P6</accession>
<evidence type="ECO:0000313" key="7">
    <source>
        <dbReference type="EMBL" id="OFD72038.1"/>
    </source>
</evidence>
<accession>A0A0B5SDD7</accession>
<reference evidence="7 8" key="1">
    <citation type="submission" date="2016-05" db="EMBL/GenBank/DDBJ databases">
        <title>Bacillus thuringiensis and Bacillus weihenstephanensis as novel biocontrol agents of wilt causing Verticillium species.</title>
        <authorList>
            <person name="Hollensteiner J."/>
            <person name="Wemheuer F."/>
            <person name="Harting R."/>
            <person name="Kolarzyk A."/>
            <person name="Diaz-Valerio S."/>
            <person name="Poehlein A."/>
            <person name="Brzuszkiewicz E."/>
            <person name="Nesemann K."/>
            <person name="Braus-Stromeyer S."/>
            <person name="Braus G."/>
            <person name="Daniel R."/>
            <person name="Liesegang H."/>
        </authorList>
    </citation>
    <scope>NUCLEOTIDE SEQUENCE [LARGE SCALE GENOMIC DNA]</scope>
    <source>
        <strain evidence="7 8">GOE8</strain>
    </source>
</reference>
<dbReference type="EC" id="2.7.8.-" evidence="7"/>
<dbReference type="Gene3D" id="3.40.50.12580">
    <property type="match status" value="1"/>
</dbReference>
<dbReference type="AlphaFoldDB" id="A0A0B5SDD7"/>
<dbReference type="SUPFAM" id="SSF53756">
    <property type="entry name" value="UDP-Glycosyltransferase/glycogen phosphorylase"/>
    <property type="match status" value="1"/>
</dbReference>
<keyword evidence="6" id="KW-0472">Membrane</keyword>
<dbReference type="Proteomes" id="UP000175706">
    <property type="component" value="Unassembled WGS sequence"/>
</dbReference>
<sequence>MVEIYLILVAILHSMMKVFPIKKKVTFIMSYGENLFFIYEEMQRQGINCEVVFLYKSTCKYEVDNYSNVKSYKFETRNIFHTIKSVYHLSTSQYVIVDNYFGSLAKIKFKKGVECIQIWHAAGAFKKFGLLAPSLKKRSLRAQNRFMDVYKNFHKIVVGSEALADIYKKAFALSDNNILKTGIPRTDLFFDEQRQKKVKDNIFIVNPKLKDKKVILYAPTFRDKELVDFDLHLDIDEMYRQLKGEYILIIKLHPAIRNICNYEEKYAGFLYDYSLYPNINDLFLVTDILVTDYSSIPFEFCLLNKPMIFFAYDLKKYMKKRGTIGDYISDVPGPVVYTTEEVVQVITDGKFKIDSINNFTLKWNEYSIGDSSKHFVNMLFKGK</sequence>
<evidence type="ECO:0000256" key="4">
    <source>
        <dbReference type="ARBA" id="ARBA00022679"/>
    </source>
</evidence>
<dbReference type="GO" id="GO:0005886">
    <property type="term" value="C:plasma membrane"/>
    <property type="evidence" value="ECO:0007669"/>
    <property type="project" value="UniProtKB-SubCell"/>
</dbReference>
<gene>
    <name evidence="7" type="primary">tagB</name>
    <name evidence="7" type="ORF">BWGOE8_53100</name>
</gene>
<evidence type="ECO:0000256" key="6">
    <source>
        <dbReference type="ARBA" id="ARBA00023136"/>
    </source>
</evidence>
<evidence type="ECO:0000256" key="5">
    <source>
        <dbReference type="ARBA" id="ARBA00022944"/>
    </source>
</evidence>
<keyword evidence="5" id="KW-0777">Teichoic acid biosynthesis</keyword>
<comment type="caution">
    <text evidence="7">The sequence shown here is derived from an EMBL/GenBank/DDBJ whole genome shotgun (WGS) entry which is preliminary data.</text>
</comment>
<dbReference type="InterPro" id="IPR043148">
    <property type="entry name" value="TagF_C"/>
</dbReference>
<dbReference type="InterPro" id="IPR007554">
    <property type="entry name" value="Glycerophosphate_synth"/>
</dbReference>
<dbReference type="Pfam" id="PF04464">
    <property type="entry name" value="Glyphos_transf"/>
    <property type="match status" value="1"/>
</dbReference>
<organism evidence="7 8">
    <name type="scientific">Bacillus mycoides</name>
    <dbReference type="NCBI Taxonomy" id="1405"/>
    <lineage>
        <taxon>Bacteria</taxon>
        <taxon>Bacillati</taxon>
        <taxon>Bacillota</taxon>
        <taxon>Bacilli</taxon>
        <taxon>Bacillales</taxon>
        <taxon>Bacillaceae</taxon>
        <taxon>Bacillus</taxon>
        <taxon>Bacillus cereus group</taxon>
    </lineage>
</organism>
<dbReference type="KEGG" id="bmyo:BG05_726"/>
<keyword evidence="4 7" id="KW-0808">Transferase</keyword>
<evidence type="ECO:0000256" key="2">
    <source>
        <dbReference type="ARBA" id="ARBA00010488"/>
    </source>
</evidence>
<protein>
    <submittedName>
        <fullName evidence="7">CDP-glycerol:glycerophosphate glycerophosphotransferase</fullName>
        <ecNumber evidence="7">2.7.8.-</ecNumber>
    </submittedName>
</protein>
<dbReference type="GO" id="GO:0019350">
    <property type="term" value="P:teichoic acid biosynthetic process"/>
    <property type="evidence" value="ECO:0007669"/>
    <property type="project" value="UniProtKB-KW"/>
</dbReference>